<protein>
    <submittedName>
        <fullName evidence="3">Uncharacterized protein</fullName>
    </submittedName>
</protein>
<feature type="compositionally biased region" description="Basic and acidic residues" evidence="1">
    <location>
        <begin position="61"/>
        <end position="73"/>
    </location>
</feature>
<sequence>MDYVAVFLPSLGVGAVFYFIMRWLFRGDRTERAAQAEAQEDAERWYRAVRERDGDDVPFGHPEENSRPPRGLELRNSIPIRDSSEDPKRTE</sequence>
<evidence type="ECO:0000313" key="3">
    <source>
        <dbReference type="EMBL" id="GEC98815.1"/>
    </source>
</evidence>
<feature type="compositionally biased region" description="Basic and acidic residues" evidence="1">
    <location>
        <begin position="82"/>
        <end position="91"/>
    </location>
</feature>
<keyword evidence="2" id="KW-1133">Transmembrane helix</keyword>
<evidence type="ECO:0000256" key="1">
    <source>
        <dbReference type="SAM" id="MobiDB-lite"/>
    </source>
</evidence>
<feature type="transmembrane region" description="Helical" evidence="2">
    <location>
        <begin position="6"/>
        <end position="25"/>
    </location>
</feature>
<comment type="caution">
    <text evidence="3">The sequence shown here is derived from an EMBL/GenBank/DDBJ whole genome shotgun (WGS) entry which is preliminary data.</text>
</comment>
<dbReference type="RefSeq" id="WP_231860714.1">
    <property type="nucleotide sequence ID" value="NZ_BJNW01000006.1"/>
</dbReference>
<feature type="region of interest" description="Disordered" evidence="1">
    <location>
        <begin position="53"/>
        <end position="91"/>
    </location>
</feature>
<keyword evidence="2" id="KW-0812">Transmembrane</keyword>
<dbReference type="Proteomes" id="UP000315730">
    <property type="component" value="Unassembled WGS sequence"/>
</dbReference>
<evidence type="ECO:0000313" key="4">
    <source>
        <dbReference type="Proteomes" id="UP000315730"/>
    </source>
</evidence>
<evidence type="ECO:0000256" key="2">
    <source>
        <dbReference type="SAM" id="Phobius"/>
    </source>
</evidence>
<reference evidence="3 4" key="1">
    <citation type="submission" date="2019-06" db="EMBL/GenBank/DDBJ databases">
        <title>Whole genome shotgun sequence of Kocuria varians NBRC 15358.</title>
        <authorList>
            <person name="Hosoyama A."/>
            <person name="Uohara A."/>
            <person name="Ohji S."/>
            <person name="Ichikawa N."/>
        </authorList>
    </citation>
    <scope>NUCLEOTIDE SEQUENCE [LARGE SCALE GENOMIC DNA]</scope>
    <source>
        <strain evidence="3 4">NBRC 15358</strain>
    </source>
</reference>
<keyword evidence="4" id="KW-1185">Reference proteome</keyword>
<organism evidence="3 4">
    <name type="scientific">Kocuria varians</name>
    <name type="common">Micrococcus varians</name>
    <dbReference type="NCBI Taxonomy" id="1272"/>
    <lineage>
        <taxon>Bacteria</taxon>
        <taxon>Bacillati</taxon>
        <taxon>Actinomycetota</taxon>
        <taxon>Actinomycetes</taxon>
        <taxon>Micrococcales</taxon>
        <taxon>Micrococcaceae</taxon>
        <taxon>Kocuria</taxon>
    </lineage>
</organism>
<dbReference type="EMBL" id="BJNW01000006">
    <property type="protein sequence ID" value="GEC98815.1"/>
    <property type="molecule type" value="Genomic_DNA"/>
</dbReference>
<gene>
    <name evidence="3" type="ORF">KVA01_09700</name>
</gene>
<accession>A0A4Y4D0W3</accession>
<dbReference type="AlphaFoldDB" id="A0A4Y4D0W3"/>
<proteinExistence type="predicted"/>
<keyword evidence="2" id="KW-0472">Membrane</keyword>
<dbReference type="STRING" id="1272.GCA_900014985_02522"/>
<name>A0A4Y4D0W3_KOCVA</name>